<keyword evidence="16" id="KW-1185">Reference proteome</keyword>
<comment type="similarity">
    <text evidence="10 11">Belongs to the TonB-dependent receptor family.</text>
</comment>
<dbReference type="GO" id="GO:0015344">
    <property type="term" value="F:siderophore uptake transmembrane transporter activity"/>
    <property type="evidence" value="ECO:0007669"/>
    <property type="project" value="TreeGrafter"/>
</dbReference>
<evidence type="ECO:0000256" key="11">
    <source>
        <dbReference type="RuleBase" id="RU003357"/>
    </source>
</evidence>
<dbReference type="InterPro" id="IPR012910">
    <property type="entry name" value="Plug_dom"/>
</dbReference>
<evidence type="ECO:0000259" key="13">
    <source>
        <dbReference type="Pfam" id="PF00593"/>
    </source>
</evidence>
<dbReference type="AlphaFoldDB" id="A0A1H4BRW5"/>
<name>A0A1H4BRW5_9FLAO</name>
<feature type="domain" description="TonB-dependent receptor-like beta-barrel" evidence="13">
    <location>
        <begin position="356"/>
        <end position="759"/>
    </location>
</feature>
<evidence type="ECO:0000256" key="10">
    <source>
        <dbReference type="PROSITE-ProRule" id="PRU01360"/>
    </source>
</evidence>
<dbReference type="SUPFAM" id="SSF56935">
    <property type="entry name" value="Porins"/>
    <property type="match status" value="1"/>
</dbReference>
<organism evidence="15 16">
    <name type="scientific">Psychroflexus halocasei</name>
    <dbReference type="NCBI Taxonomy" id="908615"/>
    <lineage>
        <taxon>Bacteria</taxon>
        <taxon>Pseudomonadati</taxon>
        <taxon>Bacteroidota</taxon>
        <taxon>Flavobacteriia</taxon>
        <taxon>Flavobacteriales</taxon>
        <taxon>Flavobacteriaceae</taxon>
        <taxon>Psychroflexus</taxon>
    </lineage>
</organism>
<keyword evidence="6 11" id="KW-0798">TonB box</keyword>
<dbReference type="Gene3D" id="2.170.130.10">
    <property type="entry name" value="TonB-dependent receptor, plug domain"/>
    <property type="match status" value="1"/>
</dbReference>
<keyword evidence="5 12" id="KW-0732">Signal</keyword>
<keyword evidence="7 10" id="KW-0472">Membrane</keyword>
<reference evidence="15 16" key="1">
    <citation type="submission" date="2016-10" db="EMBL/GenBank/DDBJ databases">
        <authorList>
            <person name="de Groot N.N."/>
        </authorList>
    </citation>
    <scope>NUCLEOTIDE SEQUENCE [LARGE SCALE GENOMIC DNA]</scope>
    <source>
        <strain evidence="15 16">DSM 23581</strain>
    </source>
</reference>
<dbReference type="GO" id="GO:0009279">
    <property type="term" value="C:cell outer membrane"/>
    <property type="evidence" value="ECO:0007669"/>
    <property type="project" value="UniProtKB-SubCell"/>
</dbReference>
<evidence type="ECO:0000256" key="12">
    <source>
        <dbReference type="SAM" id="SignalP"/>
    </source>
</evidence>
<evidence type="ECO:0000259" key="14">
    <source>
        <dbReference type="Pfam" id="PF07715"/>
    </source>
</evidence>
<evidence type="ECO:0000256" key="9">
    <source>
        <dbReference type="ARBA" id="ARBA00023237"/>
    </source>
</evidence>
<dbReference type="PANTHER" id="PTHR30069:SF29">
    <property type="entry name" value="HEMOGLOBIN AND HEMOGLOBIN-HAPTOGLOBIN-BINDING PROTEIN 1-RELATED"/>
    <property type="match status" value="1"/>
</dbReference>
<evidence type="ECO:0000313" key="15">
    <source>
        <dbReference type="EMBL" id="SEA50885.1"/>
    </source>
</evidence>
<dbReference type="InterPro" id="IPR039426">
    <property type="entry name" value="TonB-dep_rcpt-like"/>
</dbReference>
<dbReference type="PROSITE" id="PS52016">
    <property type="entry name" value="TONB_DEPENDENT_REC_3"/>
    <property type="match status" value="1"/>
</dbReference>
<dbReference type="Pfam" id="PF07715">
    <property type="entry name" value="Plug"/>
    <property type="match status" value="1"/>
</dbReference>
<accession>A0A1H4BRW5</accession>
<sequence>MKHKLFMLAALLMYSFASNAQNLKLRGDVLDLDDQPLYGAHIYLGDKTETTNDKGFFEFNSLKQKPYRLTISHIGFEVIDTIIELKRDLKLKFNLKEDAYDLEQVLITAQKNQRQTANTQIVEDDYLKQEYTGSLATSMSKLPGINAMEIGAGTSKPIIRGFSLNRVAVAENGVKQEGQQWGADHGLEIDALAIDQMEIVKGIGAIEYGSDAIGGLLKINSLKAPKENGLKADIFGIAKSVNQTIGTSAGLSYKADKMFYKIHFTAMDFGDYSLPTDEINYLNYDIPIYNERLKNTAGHKMNWSGQVGYQGETFESAIHVSNVYQKSGFFPGSHGIPDIERVQPDGDRRNVGFPYQNVNHFKVLNDTRMRFENAELQVLLGFQDNHRQEWSLFHTHYASQEPPKVDPDLELDFRLKTYDAQAKLDYTFTEKHSGKIGVQTKWQDNKIDGYNFLLPAYQTNSFAAFYKHQFRAKDNLLFDFGVRFDYSSIDIERYYDENLYDYLINKGSTSAEANKYALRSPDLDRDFSSFNAMAGVAYDFDDHFSIKSNFGTNFRLPTAIELGANGIHHGSFRHERGNKNLDAEKSFVIDLDLEYKTDDFIAKLSPYAYYFSNYIFLKPTLEFSVLPHSGQIYSYEQSEALLSGIELMLEKNFDFGLRTLAVGEYIRNQQITDSGSSEYPLPFTPANNLFLEVGQQIFKESQNLTKTEIYVNSNIAMKQDRIAQGEKVTPGYEIFGLGAKSTLKIKNFEMDVNLSVTNLFNTEYYKHTSFYRRLEIPEFGRNIQVNFRIPII</sequence>
<evidence type="ECO:0000256" key="6">
    <source>
        <dbReference type="ARBA" id="ARBA00023077"/>
    </source>
</evidence>
<dbReference type="InterPro" id="IPR008969">
    <property type="entry name" value="CarboxyPept-like_regulatory"/>
</dbReference>
<feature type="chain" id="PRO_5011513322" evidence="12">
    <location>
        <begin position="21"/>
        <end position="792"/>
    </location>
</feature>
<evidence type="ECO:0000256" key="3">
    <source>
        <dbReference type="ARBA" id="ARBA00022452"/>
    </source>
</evidence>
<feature type="signal peptide" evidence="12">
    <location>
        <begin position="1"/>
        <end position="20"/>
    </location>
</feature>
<feature type="domain" description="TonB-dependent receptor plug" evidence="14">
    <location>
        <begin position="113"/>
        <end position="215"/>
    </location>
</feature>
<protein>
    <submittedName>
        <fullName evidence="15">Iron complex outermembrane recepter protein</fullName>
    </submittedName>
</protein>
<keyword evidence="3 10" id="KW-1134">Transmembrane beta strand</keyword>
<keyword evidence="4 10" id="KW-0812">Transmembrane</keyword>
<dbReference type="Pfam" id="PF13715">
    <property type="entry name" value="CarbopepD_reg_2"/>
    <property type="match status" value="1"/>
</dbReference>
<keyword evidence="9 10" id="KW-0998">Cell outer membrane</keyword>
<evidence type="ECO:0000256" key="4">
    <source>
        <dbReference type="ARBA" id="ARBA00022692"/>
    </source>
</evidence>
<dbReference type="PANTHER" id="PTHR30069">
    <property type="entry name" value="TONB-DEPENDENT OUTER MEMBRANE RECEPTOR"/>
    <property type="match status" value="1"/>
</dbReference>
<evidence type="ECO:0000256" key="2">
    <source>
        <dbReference type="ARBA" id="ARBA00022448"/>
    </source>
</evidence>
<dbReference type="RefSeq" id="WP_093244333.1">
    <property type="nucleotide sequence ID" value="NZ_FNQF01000006.1"/>
</dbReference>
<dbReference type="EMBL" id="FNQF01000006">
    <property type="protein sequence ID" value="SEA50885.1"/>
    <property type="molecule type" value="Genomic_DNA"/>
</dbReference>
<evidence type="ECO:0000256" key="8">
    <source>
        <dbReference type="ARBA" id="ARBA00023170"/>
    </source>
</evidence>
<evidence type="ECO:0000256" key="5">
    <source>
        <dbReference type="ARBA" id="ARBA00022729"/>
    </source>
</evidence>
<keyword evidence="2 10" id="KW-0813">Transport</keyword>
<dbReference type="Pfam" id="PF00593">
    <property type="entry name" value="TonB_dep_Rec_b-barrel"/>
    <property type="match status" value="1"/>
</dbReference>
<dbReference type="Gene3D" id="2.40.170.20">
    <property type="entry name" value="TonB-dependent receptor, beta-barrel domain"/>
    <property type="match status" value="1"/>
</dbReference>
<comment type="subcellular location">
    <subcellularLocation>
        <location evidence="1 10">Cell outer membrane</location>
        <topology evidence="1 10">Multi-pass membrane protein</topology>
    </subcellularLocation>
</comment>
<keyword evidence="8" id="KW-0675">Receptor</keyword>
<dbReference type="GO" id="GO:0044718">
    <property type="term" value="P:siderophore transmembrane transport"/>
    <property type="evidence" value="ECO:0007669"/>
    <property type="project" value="TreeGrafter"/>
</dbReference>
<dbReference type="InterPro" id="IPR036942">
    <property type="entry name" value="Beta-barrel_TonB_sf"/>
</dbReference>
<evidence type="ECO:0000256" key="1">
    <source>
        <dbReference type="ARBA" id="ARBA00004571"/>
    </source>
</evidence>
<dbReference type="SUPFAM" id="SSF49464">
    <property type="entry name" value="Carboxypeptidase regulatory domain-like"/>
    <property type="match status" value="1"/>
</dbReference>
<evidence type="ECO:0000313" key="16">
    <source>
        <dbReference type="Proteomes" id="UP000198820"/>
    </source>
</evidence>
<evidence type="ECO:0000256" key="7">
    <source>
        <dbReference type="ARBA" id="ARBA00023136"/>
    </source>
</evidence>
<dbReference type="Proteomes" id="UP000198820">
    <property type="component" value="Unassembled WGS sequence"/>
</dbReference>
<proteinExistence type="inferred from homology"/>
<dbReference type="InterPro" id="IPR037066">
    <property type="entry name" value="Plug_dom_sf"/>
</dbReference>
<dbReference type="InterPro" id="IPR000531">
    <property type="entry name" value="Beta-barrel_TonB"/>
</dbReference>
<gene>
    <name evidence="15" type="ORF">SAMN05421540_106142</name>
</gene>
<dbReference type="Gene3D" id="2.60.40.1120">
    <property type="entry name" value="Carboxypeptidase-like, regulatory domain"/>
    <property type="match status" value="1"/>
</dbReference>
<dbReference type="STRING" id="908615.SAMN05421540_106142"/>